<accession>A0A7Y4A0Z5</accession>
<dbReference type="RefSeq" id="WP_171361824.1">
    <property type="nucleotide sequence ID" value="NZ_VTXC01000048.1"/>
</dbReference>
<evidence type="ECO:0000313" key="2">
    <source>
        <dbReference type="Proteomes" id="UP000565719"/>
    </source>
</evidence>
<comment type="caution">
    <text evidence="1">The sequence shown here is derived from an EMBL/GenBank/DDBJ whole genome shotgun (WGS) entry which is preliminary data.</text>
</comment>
<dbReference type="Proteomes" id="UP000565719">
    <property type="component" value="Unassembled WGS sequence"/>
</dbReference>
<protein>
    <submittedName>
        <fullName evidence="1">Amino acid ABC transporter substrate-binding protein</fullName>
    </submittedName>
</protein>
<evidence type="ECO:0000313" key="1">
    <source>
        <dbReference type="EMBL" id="NOH72745.1"/>
    </source>
</evidence>
<dbReference type="AlphaFoldDB" id="A0A7Y4A0Z5"/>
<proteinExistence type="predicted"/>
<dbReference type="SUPFAM" id="SSF53850">
    <property type="entry name" value="Periplasmic binding protein-like II"/>
    <property type="match status" value="1"/>
</dbReference>
<name>A0A7Y4A0Z5_9VIBR</name>
<reference evidence="1 2" key="1">
    <citation type="submission" date="2019-09" db="EMBL/GenBank/DDBJ databases">
        <title>Draft genome sequencing and comparative genomics of hatchery-associated Vibrios.</title>
        <authorList>
            <person name="Kehlet-Delgado H."/>
            <person name="Mueller R.S."/>
        </authorList>
    </citation>
    <scope>NUCLEOTIDE SEQUENCE [LARGE SCALE GENOMIC DNA]</scope>
    <source>
        <strain evidence="1 2">99-46-Y</strain>
    </source>
</reference>
<dbReference type="Gene3D" id="3.40.190.10">
    <property type="entry name" value="Periplasmic binding protein-like II"/>
    <property type="match status" value="2"/>
</dbReference>
<gene>
    <name evidence="1" type="ORF">F0225_15545</name>
</gene>
<dbReference type="EMBL" id="VTXC01000048">
    <property type="protein sequence ID" value="NOH72745.1"/>
    <property type="molecule type" value="Genomic_DNA"/>
</dbReference>
<sequence>MKNVVLYVLIMLFFTSKSFAKEIILYTNISPPYQEKQGDEVTGLSIDILKCVFDKLDLDYKVNITPWLRAKINVKDGLGAGFFTAGFSKETEEYATLSTPLALEKWYWYFTDPLLKKDKIGVIRGSTQDEWLSENSTSEVIQVNKFNQLFQMVKSNRVSAFLSDKKTFDNHIKLSQIDASEIKSKFFKYTPLGVYFSNKFLASSTNVLNEFNKTIPDCRTEAIRLSEKEKQIIHNIAKSQVITWLNHSTVFDAIKAQNQKHLNMTEEQIIELDNEWRSQEGEDTQPLIDGILNNELSTYLKKIQLSSNGLYSEIFVVDNKGLNVGQSSITSDYWQGDEAKFKNSFQQGSGTIFIDDIEYDSSSRKFQSQVSMTISDPDSDLPLGAITLGIDVEKALSETGDIENN</sequence>
<organism evidence="1 2">
    <name type="scientific">Vibrio pectenicida</name>
    <dbReference type="NCBI Taxonomy" id="62763"/>
    <lineage>
        <taxon>Bacteria</taxon>
        <taxon>Pseudomonadati</taxon>
        <taxon>Pseudomonadota</taxon>
        <taxon>Gammaproteobacteria</taxon>
        <taxon>Vibrionales</taxon>
        <taxon>Vibrionaceae</taxon>
        <taxon>Vibrio</taxon>
    </lineage>
</organism>